<reference evidence="3 4" key="1">
    <citation type="submission" date="2019-10" db="EMBL/GenBank/DDBJ databases">
        <title>Antimicrobial-resistant enteric bacteria are widely distributed amongst people, animals and the environment in northern Tanzania.</title>
        <authorList>
            <person name="Subbiah M."/>
            <person name="Call D.R."/>
        </authorList>
    </citation>
    <scope>NUCLEOTIDE SEQUENCE [LARGE SCALE GENOMIC DNA]</scope>
    <source>
        <strain evidence="3 4">TzEc067</strain>
    </source>
</reference>
<comment type="caution">
    <text evidence="3">The sequence shown here is derived from an EMBL/GenBank/DDBJ whole genome shotgun (WGS) entry which is preliminary data.</text>
</comment>
<proteinExistence type="predicted"/>
<dbReference type="InterPro" id="IPR038522">
    <property type="entry name" value="T4/T6SS_DotU_sf"/>
</dbReference>
<dbReference type="PANTHER" id="PTHR38033:SF1">
    <property type="entry name" value="DOTU FAMILY TYPE IV_VI SECRETION SYSTEM PROTEIN"/>
    <property type="match status" value="1"/>
</dbReference>
<dbReference type="Pfam" id="PF09850">
    <property type="entry name" value="DotU"/>
    <property type="match status" value="1"/>
</dbReference>
<evidence type="ECO:0000313" key="3">
    <source>
        <dbReference type="EMBL" id="KAE9722966.1"/>
    </source>
</evidence>
<dbReference type="PANTHER" id="PTHR38033">
    <property type="entry name" value="MEMBRANE PROTEIN-RELATED"/>
    <property type="match status" value="1"/>
</dbReference>
<feature type="domain" description="Type IV / VI secretion system DotU" evidence="2">
    <location>
        <begin position="1"/>
        <end position="120"/>
    </location>
</feature>
<evidence type="ECO:0000259" key="2">
    <source>
        <dbReference type="Pfam" id="PF09850"/>
    </source>
</evidence>
<keyword evidence="1" id="KW-0812">Transmembrane</keyword>
<dbReference type="NCBIfam" id="NF038228">
    <property type="entry name" value="IcmH_DotU_IVB"/>
    <property type="match status" value="1"/>
</dbReference>
<keyword evidence="1" id="KW-0472">Membrane</keyword>
<feature type="non-terminal residue" evidence="3">
    <location>
        <position position="1"/>
    </location>
</feature>
<dbReference type="InterPro" id="IPR017732">
    <property type="entry name" value="T4/T6SS_DotU"/>
</dbReference>
<keyword evidence="1" id="KW-1133">Transmembrane helix</keyword>
<dbReference type="Proteomes" id="UP000437875">
    <property type="component" value="Unassembled WGS sequence"/>
</dbReference>
<protein>
    <submittedName>
        <fullName evidence="3">DotU family type IV/VI secretion system protein</fullName>
    </submittedName>
</protein>
<dbReference type="EMBL" id="WSGM01000345">
    <property type="protein sequence ID" value="KAE9722966.1"/>
    <property type="molecule type" value="Genomic_DNA"/>
</dbReference>
<dbReference type="NCBIfam" id="TIGR03349">
    <property type="entry name" value="IV_VI_DotU"/>
    <property type="match status" value="1"/>
</dbReference>
<organism evidence="3 4">
    <name type="scientific">Escherichia coli</name>
    <dbReference type="NCBI Taxonomy" id="562"/>
    <lineage>
        <taxon>Bacteria</taxon>
        <taxon>Pseudomonadati</taxon>
        <taxon>Pseudomonadota</taxon>
        <taxon>Gammaproteobacteria</taxon>
        <taxon>Enterobacterales</taxon>
        <taxon>Enterobacteriaceae</taxon>
        <taxon>Escherichia</taxon>
    </lineage>
</organism>
<accession>A0A6N6WVF6</accession>
<evidence type="ECO:0000256" key="1">
    <source>
        <dbReference type="SAM" id="Phobius"/>
    </source>
</evidence>
<dbReference type="AlphaFoldDB" id="A0A6N6WVF6"/>
<name>A0A6N6WVF6_ECOLX</name>
<dbReference type="RefSeq" id="WP_199269326.1">
    <property type="nucleotide sequence ID" value="NZ_WSGM01000345.1"/>
</dbReference>
<gene>
    <name evidence="3" type="ORF">GP711_26695</name>
</gene>
<evidence type="ECO:0000313" key="4">
    <source>
        <dbReference type="Proteomes" id="UP000437875"/>
    </source>
</evidence>
<feature type="transmembrane region" description="Helical" evidence="1">
    <location>
        <begin position="99"/>
        <end position="121"/>
    </location>
</feature>
<dbReference type="Gene3D" id="1.25.40.590">
    <property type="entry name" value="Type IV / VI secretion system, DotU"/>
    <property type="match status" value="1"/>
</dbReference>
<sequence length="139" mass="16570">SLLVHFHNEAWGGEKVFILLERLIREPKRYQDLLEFLWICFSLGFRGRYKVAAQDQGEFEQIYRRLYHVLHKLRGDAPFPLLHQDKKTQGGRYQLISRLTVKHIFCGGVVVLALFYLFYLLRLDSQTQDILHQLNKLLR</sequence>